<feature type="non-terminal residue" evidence="7">
    <location>
        <position position="1"/>
    </location>
</feature>
<dbReference type="InterPro" id="IPR022764">
    <property type="entry name" value="Peptidase_S54_rhomboid_dom"/>
</dbReference>
<dbReference type="GO" id="GO:0004252">
    <property type="term" value="F:serine-type endopeptidase activity"/>
    <property type="evidence" value="ECO:0007669"/>
    <property type="project" value="InterPro"/>
</dbReference>
<evidence type="ECO:0000256" key="2">
    <source>
        <dbReference type="ARBA" id="ARBA00022692"/>
    </source>
</evidence>
<feature type="transmembrane region" description="Helical" evidence="5">
    <location>
        <begin position="45"/>
        <end position="74"/>
    </location>
</feature>
<protein>
    <submittedName>
        <fullName evidence="7">Rhomboid family intramembrane serine protease</fullName>
        <ecNumber evidence="7">3.4.21.105</ecNumber>
    </submittedName>
</protein>
<evidence type="ECO:0000259" key="6">
    <source>
        <dbReference type="Pfam" id="PF01694"/>
    </source>
</evidence>
<dbReference type="Pfam" id="PF01694">
    <property type="entry name" value="Rhomboid"/>
    <property type="match status" value="1"/>
</dbReference>
<proteinExistence type="predicted"/>
<dbReference type="Proteomes" id="UP000754563">
    <property type="component" value="Unassembled WGS sequence"/>
</dbReference>
<feature type="transmembrane region" description="Helical" evidence="5">
    <location>
        <begin position="6"/>
        <end position="24"/>
    </location>
</feature>
<evidence type="ECO:0000256" key="1">
    <source>
        <dbReference type="ARBA" id="ARBA00004141"/>
    </source>
</evidence>
<organism evidence="7 8">
    <name type="scientific">Candidatus Dojkabacteria bacterium</name>
    <dbReference type="NCBI Taxonomy" id="2099670"/>
    <lineage>
        <taxon>Bacteria</taxon>
        <taxon>Candidatus Dojkabacteria</taxon>
    </lineage>
</organism>
<dbReference type="InterPro" id="IPR035952">
    <property type="entry name" value="Rhomboid-like_sf"/>
</dbReference>
<sequence length="116" mass="12648">YPGALSYGASTAIFGMIGVLFGNSMRKNRYSPGLPIDMSAMSKNIVIWVVISLLPGISFWGHLGGVIGGLVLGYLFETENSFKDDGFVEKSVIILYNVMLVLTVVSFIALFVSWFN</sequence>
<evidence type="ECO:0000256" key="3">
    <source>
        <dbReference type="ARBA" id="ARBA00022989"/>
    </source>
</evidence>
<reference evidence="7" key="1">
    <citation type="submission" date="2020-04" db="EMBL/GenBank/DDBJ databases">
        <authorList>
            <person name="Zhang T."/>
        </authorList>
    </citation>
    <scope>NUCLEOTIDE SEQUENCE</scope>
    <source>
        <strain evidence="7">HKST-UBA11</strain>
    </source>
</reference>
<evidence type="ECO:0000313" key="8">
    <source>
        <dbReference type="Proteomes" id="UP000754563"/>
    </source>
</evidence>
<keyword evidence="3 5" id="KW-1133">Transmembrane helix</keyword>
<keyword evidence="7" id="KW-0645">Protease</keyword>
<name>A0A955L902_9BACT</name>
<feature type="transmembrane region" description="Helical" evidence="5">
    <location>
        <begin position="94"/>
        <end position="115"/>
    </location>
</feature>
<evidence type="ECO:0000256" key="4">
    <source>
        <dbReference type="ARBA" id="ARBA00023136"/>
    </source>
</evidence>
<accession>A0A955L902</accession>
<evidence type="ECO:0000256" key="5">
    <source>
        <dbReference type="SAM" id="Phobius"/>
    </source>
</evidence>
<keyword evidence="7" id="KW-0378">Hydrolase</keyword>
<dbReference type="EC" id="3.4.21.105" evidence="7"/>
<dbReference type="Gene3D" id="1.20.1540.10">
    <property type="entry name" value="Rhomboid-like"/>
    <property type="match status" value="1"/>
</dbReference>
<reference evidence="7" key="2">
    <citation type="journal article" date="2021" name="Microbiome">
        <title>Successional dynamics and alternative stable states in a saline activated sludge microbial community over 9 years.</title>
        <authorList>
            <person name="Wang Y."/>
            <person name="Ye J."/>
            <person name="Ju F."/>
            <person name="Liu L."/>
            <person name="Boyd J.A."/>
            <person name="Deng Y."/>
            <person name="Parks D.H."/>
            <person name="Jiang X."/>
            <person name="Yin X."/>
            <person name="Woodcroft B.J."/>
            <person name="Tyson G.W."/>
            <person name="Hugenholtz P."/>
            <person name="Polz M.F."/>
            <person name="Zhang T."/>
        </authorList>
    </citation>
    <scope>NUCLEOTIDE SEQUENCE</scope>
    <source>
        <strain evidence="7">HKST-UBA11</strain>
    </source>
</reference>
<comment type="subcellular location">
    <subcellularLocation>
        <location evidence="1">Membrane</location>
        <topology evidence="1">Multi-pass membrane protein</topology>
    </subcellularLocation>
</comment>
<keyword evidence="2 5" id="KW-0812">Transmembrane</keyword>
<keyword evidence="4 5" id="KW-0472">Membrane</keyword>
<dbReference type="GO" id="GO:0006508">
    <property type="term" value="P:proteolysis"/>
    <property type="evidence" value="ECO:0007669"/>
    <property type="project" value="UniProtKB-KW"/>
</dbReference>
<dbReference type="AlphaFoldDB" id="A0A955L902"/>
<dbReference type="GO" id="GO:0016020">
    <property type="term" value="C:membrane"/>
    <property type="evidence" value="ECO:0007669"/>
    <property type="project" value="UniProtKB-SubCell"/>
</dbReference>
<comment type="caution">
    <text evidence="7">The sequence shown here is derived from an EMBL/GenBank/DDBJ whole genome shotgun (WGS) entry which is preliminary data.</text>
</comment>
<gene>
    <name evidence="7" type="ORF">KC717_06655</name>
</gene>
<feature type="domain" description="Peptidase S54 rhomboid" evidence="6">
    <location>
        <begin position="5"/>
        <end position="76"/>
    </location>
</feature>
<evidence type="ECO:0000313" key="7">
    <source>
        <dbReference type="EMBL" id="MCA9386297.1"/>
    </source>
</evidence>
<dbReference type="EMBL" id="JAGQLH010000119">
    <property type="protein sequence ID" value="MCA9386297.1"/>
    <property type="molecule type" value="Genomic_DNA"/>
</dbReference>
<dbReference type="SUPFAM" id="SSF144091">
    <property type="entry name" value="Rhomboid-like"/>
    <property type="match status" value="1"/>
</dbReference>